<reference evidence="1" key="1">
    <citation type="submission" date="2021-02" db="EMBL/GenBank/DDBJ databases">
        <authorList>
            <person name="Nowell W R."/>
        </authorList>
    </citation>
    <scope>NUCLEOTIDE SEQUENCE</scope>
</reference>
<proteinExistence type="predicted"/>
<dbReference type="AlphaFoldDB" id="A0A820HTU4"/>
<evidence type="ECO:0000313" key="1">
    <source>
        <dbReference type="EMBL" id="CAF4300198.1"/>
    </source>
</evidence>
<organism evidence="1 2">
    <name type="scientific">Rotaria sordida</name>
    <dbReference type="NCBI Taxonomy" id="392033"/>
    <lineage>
        <taxon>Eukaryota</taxon>
        <taxon>Metazoa</taxon>
        <taxon>Spiralia</taxon>
        <taxon>Gnathifera</taxon>
        <taxon>Rotifera</taxon>
        <taxon>Eurotatoria</taxon>
        <taxon>Bdelloidea</taxon>
        <taxon>Philodinida</taxon>
        <taxon>Philodinidae</taxon>
        <taxon>Rotaria</taxon>
    </lineage>
</organism>
<gene>
    <name evidence="1" type="ORF">JBS370_LOCUS40359</name>
</gene>
<protein>
    <submittedName>
        <fullName evidence="1">Uncharacterized protein</fullName>
    </submittedName>
</protein>
<name>A0A820HTU4_9BILA</name>
<sequence length="124" mass="14604">MESIGLLDLPDEILGMSFTKFNTGEAFDSLLDTHDKIDKLVYDPIFTNRLTLFKWSSNNIIDLLYDYVIDRLRFRILPKIYNNIKWLNLEFLSIDHILCFAIYSNLYGLDLFNMPIDETVSVNR</sequence>
<comment type="caution">
    <text evidence="1">The sequence shown here is derived from an EMBL/GenBank/DDBJ whole genome shotgun (WGS) entry which is preliminary data.</text>
</comment>
<evidence type="ECO:0000313" key="2">
    <source>
        <dbReference type="Proteomes" id="UP000663836"/>
    </source>
</evidence>
<dbReference type="Proteomes" id="UP000663836">
    <property type="component" value="Unassembled WGS sequence"/>
</dbReference>
<dbReference type="EMBL" id="CAJOBD010035477">
    <property type="protein sequence ID" value="CAF4300198.1"/>
    <property type="molecule type" value="Genomic_DNA"/>
</dbReference>
<accession>A0A820HTU4</accession>